<proteinExistence type="inferred from homology"/>
<dbReference type="NCBIfam" id="TIGR00083">
    <property type="entry name" value="ribF"/>
    <property type="match status" value="1"/>
</dbReference>
<accession>X0ZVV4</accession>
<evidence type="ECO:0000256" key="11">
    <source>
        <dbReference type="ARBA" id="ARBA00022741"/>
    </source>
</evidence>
<comment type="caution">
    <text evidence="17">The sequence shown here is derived from an EMBL/GenBank/DDBJ whole genome shotgun (WGS) entry which is preliminary data.</text>
</comment>
<dbReference type="GO" id="GO:0005524">
    <property type="term" value="F:ATP binding"/>
    <property type="evidence" value="ECO:0007669"/>
    <property type="project" value="UniProtKB-KW"/>
</dbReference>
<dbReference type="EC" id="2.7.1.26" evidence="4"/>
<comment type="pathway">
    <text evidence="1">Cofactor biosynthesis; FAD biosynthesis; FAD from FMN: step 1/1.</text>
</comment>
<dbReference type="Gene3D" id="2.40.30.30">
    <property type="entry name" value="Riboflavin kinase-like"/>
    <property type="match status" value="1"/>
</dbReference>
<dbReference type="EC" id="2.7.7.2" evidence="5"/>
<evidence type="ECO:0000256" key="12">
    <source>
        <dbReference type="ARBA" id="ARBA00022777"/>
    </source>
</evidence>
<keyword evidence="15" id="KW-0511">Multifunctional enzyme</keyword>
<dbReference type="Pfam" id="PF06574">
    <property type="entry name" value="FAD_syn"/>
    <property type="match status" value="1"/>
</dbReference>
<comment type="similarity">
    <text evidence="3">Belongs to the RibF family.</text>
</comment>
<gene>
    <name evidence="17" type="ORF">S01H4_02594</name>
</gene>
<dbReference type="InterPro" id="IPR015865">
    <property type="entry name" value="Riboflavin_kinase_bac/euk"/>
</dbReference>
<evidence type="ECO:0000256" key="9">
    <source>
        <dbReference type="ARBA" id="ARBA00022679"/>
    </source>
</evidence>
<dbReference type="PANTHER" id="PTHR22749">
    <property type="entry name" value="RIBOFLAVIN KINASE/FMN ADENYLYLTRANSFERASE"/>
    <property type="match status" value="1"/>
</dbReference>
<dbReference type="AlphaFoldDB" id="X0ZVV4"/>
<sequence length="269" mass="30922">MIKIVKLKNLKEHKENLNYKKGNVLTIGFFDGVHIGHQKILGIGKKISLEKDIPFVILTFHPHPNKVFFPAKELSLLTSLEDRLKLINCFDVDLVIVIPFTKDFSMITKEKFLDEIIKRKINPKFLVIGEDFRFGYKAKGNVDFLKRYFEEQNVKVNVIPLLKVNDKTVSSTLIRELIKKGEISKANNLLQRTYEIYGSVIKGKGMGKVIGFPTINIKMLEELVLPGDGVYLGEIKSNSLRRYCLINIGKRPTFDGKKRTIEFYIFLLS</sequence>
<evidence type="ECO:0000256" key="5">
    <source>
        <dbReference type="ARBA" id="ARBA00012393"/>
    </source>
</evidence>
<evidence type="ECO:0000256" key="2">
    <source>
        <dbReference type="ARBA" id="ARBA00005201"/>
    </source>
</evidence>
<keyword evidence="10" id="KW-0548">Nucleotidyltransferase</keyword>
<dbReference type="InterPro" id="IPR014729">
    <property type="entry name" value="Rossmann-like_a/b/a_fold"/>
</dbReference>
<dbReference type="Pfam" id="PF01687">
    <property type="entry name" value="Flavokinase"/>
    <property type="match status" value="1"/>
</dbReference>
<dbReference type="SUPFAM" id="SSF52374">
    <property type="entry name" value="Nucleotidylyl transferase"/>
    <property type="match status" value="1"/>
</dbReference>
<keyword evidence="8" id="KW-0288">FMN</keyword>
<evidence type="ECO:0000256" key="14">
    <source>
        <dbReference type="ARBA" id="ARBA00022840"/>
    </source>
</evidence>
<organism evidence="17">
    <name type="scientific">marine sediment metagenome</name>
    <dbReference type="NCBI Taxonomy" id="412755"/>
    <lineage>
        <taxon>unclassified sequences</taxon>
        <taxon>metagenomes</taxon>
        <taxon>ecological metagenomes</taxon>
    </lineage>
</organism>
<evidence type="ECO:0000256" key="1">
    <source>
        <dbReference type="ARBA" id="ARBA00004726"/>
    </source>
</evidence>
<keyword evidence="9" id="KW-0808">Transferase</keyword>
<reference evidence="17" key="1">
    <citation type="journal article" date="2014" name="Front. Microbiol.">
        <title>High frequency of phylogenetically diverse reductive dehalogenase-homologous genes in deep subseafloor sedimentary metagenomes.</title>
        <authorList>
            <person name="Kawai M."/>
            <person name="Futagami T."/>
            <person name="Toyoda A."/>
            <person name="Takaki Y."/>
            <person name="Nishi S."/>
            <person name="Hori S."/>
            <person name="Arai W."/>
            <person name="Tsubouchi T."/>
            <person name="Morono Y."/>
            <person name="Uchiyama I."/>
            <person name="Ito T."/>
            <person name="Fujiyama A."/>
            <person name="Inagaki F."/>
            <person name="Takami H."/>
        </authorList>
    </citation>
    <scope>NUCLEOTIDE SEQUENCE</scope>
    <source>
        <strain evidence="17">Expedition CK06-06</strain>
    </source>
</reference>
<dbReference type="InterPro" id="IPR023465">
    <property type="entry name" value="Riboflavin_kinase_dom_sf"/>
</dbReference>
<evidence type="ECO:0000256" key="10">
    <source>
        <dbReference type="ARBA" id="ARBA00022695"/>
    </source>
</evidence>
<dbReference type="SMART" id="SM00904">
    <property type="entry name" value="Flavokinase"/>
    <property type="match status" value="1"/>
</dbReference>
<keyword evidence="7" id="KW-0285">Flavoprotein</keyword>
<evidence type="ECO:0000256" key="3">
    <source>
        <dbReference type="ARBA" id="ARBA00010214"/>
    </source>
</evidence>
<keyword evidence="13" id="KW-0274">FAD</keyword>
<dbReference type="PIRSF" id="PIRSF004491">
    <property type="entry name" value="FAD_Synth"/>
    <property type="match status" value="1"/>
</dbReference>
<evidence type="ECO:0000256" key="15">
    <source>
        <dbReference type="ARBA" id="ARBA00023268"/>
    </source>
</evidence>
<dbReference type="EMBL" id="BART01000577">
    <property type="protein sequence ID" value="GAG73619.1"/>
    <property type="molecule type" value="Genomic_DNA"/>
</dbReference>
<feature type="domain" description="Riboflavin kinase" evidence="16">
    <location>
        <begin position="189"/>
        <end position="269"/>
    </location>
</feature>
<dbReference type="InterPro" id="IPR015864">
    <property type="entry name" value="FAD_synthase"/>
</dbReference>
<dbReference type="InterPro" id="IPR002606">
    <property type="entry name" value="Riboflavin_kinase_bac"/>
</dbReference>
<name>X0ZVV4_9ZZZZ</name>
<dbReference type="GO" id="GO:0006747">
    <property type="term" value="P:FAD biosynthetic process"/>
    <property type="evidence" value="ECO:0007669"/>
    <property type="project" value="UniProtKB-UniPathway"/>
</dbReference>
<evidence type="ECO:0000259" key="16">
    <source>
        <dbReference type="SMART" id="SM00904"/>
    </source>
</evidence>
<evidence type="ECO:0000256" key="6">
    <source>
        <dbReference type="ARBA" id="ARBA00018483"/>
    </source>
</evidence>
<dbReference type="GO" id="GO:0009231">
    <property type="term" value="P:riboflavin biosynthetic process"/>
    <property type="evidence" value="ECO:0007669"/>
    <property type="project" value="InterPro"/>
</dbReference>
<dbReference type="GO" id="GO:0008531">
    <property type="term" value="F:riboflavin kinase activity"/>
    <property type="evidence" value="ECO:0007669"/>
    <property type="project" value="UniProtKB-EC"/>
</dbReference>
<protein>
    <recommendedName>
        <fullName evidence="6">Bifunctional riboflavin kinase/FMN adenylyltransferase</fullName>
        <ecNumber evidence="4">2.7.1.26</ecNumber>
        <ecNumber evidence="5">2.7.7.2</ecNumber>
    </recommendedName>
</protein>
<dbReference type="PANTHER" id="PTHR22749:SF6">
    <property type="entry name" value="RIBOFLAVIN KINASE"/>
    <property type="match status" value="1"/>
</dbReference>
<evidence type="ECO:0000256" key="4">
    <source>
        <dbReference type="ARBA" id="ARBA00012105"/>
    </source>
</evidence>
<dbReference type="SUPFAM" id="SSF82114">
    <property type="entry name" value="Riboflavin kinase-like"/>
    <property type="match status" value="1"/>
</dbReference>
<dbReference type="InterPro" id="IPR023468">
    <property type="entry name" value="Riboflavin_kinase"/>
</dbReference>
<keyword evidence="14" id="KW-0067">ATP-binding</keyword>
<dbReference type="CDD" id="cd02064">
    <property type="entry name" value="FAD_synthetase_N"/>
    <property type="match status" value="1"/>
</dbReference>
<keyword evidence="11" id="KW-0547">Nucleotide-binding</keyword>
<dbReference type="Gene3D" id="3.40.50.620">
    <property type="entry name" value="HUPs"/>
    <property type="match status" value="1"/>
</dbReference>
<dbReference type="UniPathway" id="UPA00277">
    <property type="reaction ID" value="UER00407"/>
</dbReference>
<evidence type="ECO:0000256" key="13">
    <source>
        <dbReference type="ARBA" id="ARBA00022827"/>
    </source>
</evidence>
<dbReference type="GO" id="GO:0009398">
    <property type="term" value="P:FMN biosynthetic process"/>
    <property type="evidence" value="ECO:0007669"/>
    <property type="project" value="UniProtKB-UniPathway"/>
</dbReference>
<evidence type="ECO:0000313" key="17">
    <source>
        <dbReference type="EMBL" id="GAG73619.1"/>
    </source>
</evidence>
<dbReference type="FunFam" id="3.40.50.620:FF:000021">
    <property type="entry name" value="Riboflavin biosynthesis protein"/>
    <property type="match status" value="1"/>
</dbReference>
<comment type="pathway">
    <text evidence="2">Cofactor biosynthesis; FMN biosynthesis; FMN from riboflavin (ATP route): step 1/1.</text>
</comment>
<evidence type="ECO:0000256" key="8">
    <source>
        <dbReference type="ARBA" id="ARBA00022643"/>
    </source>
</evidence>
<evidence type="ECO:0000256" key="7">
    <source>
        <dbReference type="ARBA" id="ARBA00022630"/>
    </source>
</evidence>
<dbReference type="GO" id="GO:0003919">
    <property type="term" value="F:FMN adenylyltransferase activity"/>
    <property type="evidence" value="ECO:0007669"/>
    <property type="project" value="UniProtKB-EC"/>
</dbReference>
<keyword evidence="12" id="KW-0418">Kinase</keyword>
<dbReference type="UniPathway" id="UPA00276">
    <property type="reaction ID" value="UER00406"/>
</dbReference>